<evidence type="ECO:0000256" key="2">
    <source>
        <dbReference type="ARBA" id="ARBA00009477"/>
    </source>
</evidence>
<dbReference type="AlphaFoldDB" id="M1X265"/>
<evidence type="ECO:0000256" key="3">
    <source>
        <dbReference type="ARBA" id="ARBA00023054"/>
    </source>
</evidence>
<keyword evidence="5" id="KW-0472">Membrane</keyword>
<keyword evidence="5" id="KW-0812">Transmembrane</keyword>
<feature type="domain" description="YbhG-like alpha-helical hairpin" evidence="6">
    <location>
        <begin position="172"/>
        <end position="268"/>
    </location>
</feature>
<evidence type="ECO:0000256" key="1">
    <source>
        <dbReference type="ARBA" id="ARBA00004196"/>
    </source>
</evidence>
<dbReference type="Pfam" id="PF25954">
    <property type="entry name" value="Beta-barrel_RND_2"/>
    <property type="match status" value="1"/>
</dbReference>
<dbReference type="Gene3D" id="1.10.287.470">
    <property type="entry name" value="Helix hairpin bin"/>
    <property type="match status" value="2"/>
</dbReference>
<accession>M1X265</accession>
<keyword evidence="10" id="KW-1185">Reference proteome</keyword>
<sequence>MVLKERIIVALKEIAIRRLGKTKHSSTWIGGFFILATTIWLSINVIPQAVKQIQSSRNNVNESTIPVTTKNFVLRIIASGKVVPIKSVNVSPTNPGMVKQLMVEQGDYIRQGDIIAYMDSAYIKVQIAQAKANISKLQAQLDQLIAGSRPQDIAQAKARLTQAQALLDEAKTGNRPQEIAQAQAQVDAAKAKVLMSGNQVSRYGYLYEQGASSKQLLDQYISQDKVARANLRKAEKYLSLLQSGSRIEYIARRKASVMEAKAALELLESGPRREEIAQSRASLEAAKSQLQAYFVDLENTIIRAPFNGVVMQKYANMGAFVTPTTSSSISASATSSSIVALASGLEILAQVPESDIGRVRRGQEVEIVSNVYPNEVFQGRVRLVAPEAIKENGVTLFQVKVSIITGKQKLISGLNLDLTLLGKQVDNALTVPTVAIVTEKGDIGVLVPDAENQPLFRSVTIGSQIEDQTHILSGLKGNDRIFINPPKNYKRK</sequence>
<dbReference type="InterPro" id="IPR058627">
    <property type="entry name" value="MdtA-like_C"/>
</dbReference>
<protein>
    <submittedName>
        <fullName evidence="9">HlyD family secretion protein</fullName>
    </submittedName>
</protein>
<reference evidence="9 10" key="1">
    <citation type="submission" date="2012-05" db="EMBL/GenBank/DDBJ databases">
        <authorList>
            <person name="Hilton J."/>
        </authorList>
    </citation>
    <scope>NUCLEOTIDE SEQUENCE [LARGE SCALE GENOMIC DNA]</scope>
    <source>
        <strain evidence="9 10">HH01</strain>
    </source>
</reference>
<dbReference type="GO" id="GO:0022857">
    <property type="term" value="F:transmembrane transporter activity"/>
    <property type="evidence" value="ECO:0007669"/>
    <property type="project" value="InterPro"/>
</dbReference>
<name>M1X265_9NOST</name>
<gene>
    <name evidence="9" type="ORF">RINTHH_1300</name>
</gene>
<feature type="domain" description="Multidrug resistance protein MdtA-like C-terminal permuted SH3" evidence="8">
    <location>
        <begin position="427"/>
        <end position="483"/>
    </location>
</feature>
<organism evidence="9 10">
    <name type="scientific">Richelia intracellularis HH01</name>
    <dbReference type="NCBI Taxonomy" id="1165094"/>
    <lineage>
        <taxon>Bacteria</taxon>
        <taxon>Bacillati</taxon>
        <taxon>Cyanobacteriota</taxon>
        <taxon>Cyanophyceae</taxon>
        <taxon>Nostocales</taxon>
        <taxon>Nostocaceae</taxon>
        <taxon>Richelia</taxon>
    </lineage>
</organism>
<dbReference type="OrthoDB" id="505602at2"/>
<dbReference type="STRING" id="1165094.RINTHH_1300"/>
<dbReference type="PRINTS" id="PR01490">
    <property type="entry name" value="RTXTOXIND"/>
</dbReference>
<evidence type="ECO:0000313" key="10">
    <source>
        <dbReference type="Proteomes" id="UP000053051"/>
    </source>
</evidence>
<dbReference type="PANTHER" id="PTHR32347:SF14">
    <property type="entry name" value="EFFLUX SYSTEM COMPONENT YKNX-RELATED"/>
    <property type="match status" value="1"/>
</dbReference>
<keyword evidence="5" id="KW-1133">Transmembrane helix</keyword>
<evidence type="ECO:0000256" key="5">
    <source>
        <dbReference type="SAM" id="Phobius"/>
    </source>
</evidence>
<dbReference type="Gene3D" id="2.40.30.170">
    <property type="match status" value="1"/>
</dbReference>
<dbReference type="InterPro" id="IPR006143">
    <property type="entry name" value="RND_pump_MFP"/>
</dbReference>
<dbReference type="Gene3D" id="2.40.420.20">
    <property type="match status" value="1"/>
</dbReference>
<dbReference type="InterPro" id="IPR059052">
    <property type="entry name" value="HH_YbhG-like"/>
</dbReference>
<evidence type="ECO:0000259" key="8">
    <source>
        <dbReference type="Pfam" id="PF25967"/>
    </source>
</evidence>
<dbReference type="Pfam" id="PF25881">
    <property type="entry name" value="HH_YBHG"/>
    <property type="match status" value="2"/>
</dbReference>
<reference evidence="10" key="2">
    <citation type="submission" date="2016-01" db="EMBL/GenBank/DDBJ databases">
        <title>Diatom-associated endosymboitic cyanobacterium lacks core nitrogen metabolism enzymes.</title>
        <authorList>
            <person name="Hilton J.A."/>
            <person name="Foster R.A."/>
            <person name="Tripp H.J."/>
            <person name="Carter B.J."/>
            <person name="Zehr J.P."/>
            <person name="Villareal T.A."/>
        </authorList>
    </citation>
    <scope>NUCLEOTIDE SEQUENCE [LARGE SCALE GENOMIC DNA]</scope>
    <source>
        <strain evidence="10">HH01</strain>
    </source>
</reference>
<feature type="transmembrane region" description="Helical" evidence="5">
    <location>
        <begin position="27"/>
        <end position="46"/>
    </location>
</feature>
<evidence type="ECO:0000256" key="4">
    <source>
        <dbReference type="SAM" id="Coils"/>
    </source>
</evidence>
<evidence type="ECO:0000313" key="9">
    <source>
        <dbReference type="EMBL" id="CCH66285.1"/>
    </source>
</evidence>
<proteinExistence type="inferred from homology"/>
<feature type="domain" description="CusB-like beta-barrel" evidence="7">
    <location>
        <begin position="348"/>
        <end position="421"/>
    </location>
</feature>
<dbReference type="NCBIfam" id="TIGR01730">
    <property type="entry name" value="RND_mfp"/>
    <property type="match status" value="1"/>
</dbReference>
<dbReference type="EMBL" id="CAIY01000006">
    <property type="protein sequence ID" value="CCH66285.1"/>
    <property type="molecule type" value="Genomic_DNA"/>
</dbReference>
<comment type="similarity">
    <text evidence="2">Belongs to the membrane fusion protein (MFP) (TC 8.A.1) family.</text>
</comment>
<dbReference type="PANTHER" id="PTHR32347">
    <property type="entry name" value="EFFLUX SYSTEM COMPONENT YKNX-RELATED"/>
    <property type="match status" value="1"/>
</dbReference>
<comment type="subcellular location">
    <subcellularLocation>
        <location evidence="1">Cell envelope</location>
    </subcellularLocation>
</comment>
<dbReference type="RefSeq" id="WP_008231582.1">
    <property type="nucleotide sequence ID" value="NZ_CAIY01000006.1"/>
</dbReference>
<evidence type="ECO:0000259" key="6">
    <source>
        <dbReference type="Pfam" id="PF25881"/>
    </source>
</evidence>
<evidence type="ECO:0000259" key="7">
    <source>
        <dbReference type="Pfam" id="PF25954"/>
    </source>
</evidence>
<dbReference type="GO" id="GO:0016020">
    <property type="term" value="C:membrane"/>
    <property type="evidence" value="ECO:0007669"/>
    <property type="project" value="InterPro"/>
</dbReference>
<dbReference type="Pfam" id="PF25967">
    <property type="entry name" value="RND-MFP_C"/>
    <property type="match status" value="1"/>
</dbReference>
<comment type="caution">
    <text evidence="9">The sequence shown here is derived from an EMBL/GenBank/DDBJ whole genome shotgun (WGS) entry which is preliminary data.</text>
</comment>
<dbReference type="InterPro" id="IPR058792">
    <property type="entry name" value="Beta-barrel_RND_2"/>
</dbReference>
<dbReference type="Proteomes" id="UP000053051">
    <property type="component" value="Unassembled WGS sequence"/>
</dbReference>
<keyword evidence="3 4" id="KW-0175">Coiled coil</keyword>
<feature type="domain" description="YbhG-like alpha-helical hairpin" evidence="6">
    <location>
        <begin position="118"/>
        <end position="171"/>
    </location>
</feature>
<dbReference type="SUPFAM" id="SSF111369">
    <property type="entry name" value="HlyD-like secretion proteins"/>
    <property type="match status" value="3"/>
</dbReference>
<dbReference type="GO" id="GO:0030313">
    <property type="term" value="C:cell envelope"/>
    <property type="evidence" value="ECO:0007669"/>
    <property type="project" value="UniProtKB-SubCell"/>
</dbReference>
<dbReference type="Gene3D" id="2.40.50.100">
    <property type="match status" value="1"/>
</dbReference>
<feature type="coiled-coil region" evidence="4">
    <location>
        <begin position="127"/>
        <end position="173"/>
    </location>
</feature>
<dbReference type="InterPro" id="IPR050465">
    <property type="entry name" value="UPF0194_transport"/>
</dbReference>